<sequence length="166" mass="19408">MKAAINKILENKNNIGLDFVVHVRNEKELSDLINVLMKHNFCAQLSFEFSPEQIDLWMKDIAKEDGYDLCFRIRNRENDKCVAYNPSVEHWRLFCNDILEMNNGELEFNEGKYSLQDARIEANKLYKDMKDDSVTLDLFELDTNASDEDIIDKIVSLVGFSKKELF</sequence>
<protein>
    <submittedName>
        <fullName evidence="1">Uncharacterized protein</fullName>
    </submittedName>
</protein>
<accession>A0A8S5S2S6</accession>
<proteinExistence type="predicted"/>
<organism evidence="1">
    <name type="scientific">Siphoviridae sp. ctCIv11</name>
    <dbReference type="NCBI Taxonomy" id="2827806"/>
    <lineage>
        <taxon>Viruses</taxon>
        <taxon>Duplodnaviria</taxon>
        <taxon>Heunggongvirae</taxon>
        <taxon>Uroviricota</taxon>
        <taxon>Caudoviricetes</taxon>
    </lineage>
</organism>
<dbReference type="EMBL" id="BK032513">
    <property type="protein sequence ID" value="DAF44978.1"/>
    <property type="molecule type" value="Genomic_DNA"/>
</dbReference>
<evidence type="ECO:0000313" key="1">
    <source>
        <dbReference type="EMBL" id="DAF44978.1"/>
    </source>
</evidence>
<name>A0A8S5S2S6_9CAUD</name>
<reference evidence="1" key="1">
    <citation type="journal article" date="2021" name="Proc. Natl. Acad. Sci. U.S.A.">
        <title>A Catalog of Tens of Thousands of Viruses from Human Metagenomes Reveals Hidden Associations with Chronic Diseases.</title>
        <authorList>
            <person name="Tisza M.J."/>
            <person name="Buck C.B."/>
        </authorList>
    </citation>
    <scope>NUCLEOTIDE SEQUENCE</scope>
    <source>
        <strain evidence="1">CtCIv11</strain>
    </source>
</reference>